<proteinExistence type="predicted"/>
<dbReference type="GeneID" id="76723809"/>
<dbReference type="KEGG" id="mmuc:C1S78_002780"/>
<keyword evidence="3" id="KW-1185">Reference proteome</keyword>
<dbReference type="RefSeq" id="WP_053854613.1">
    <property type="nucleotide sequence ID" value="NZ_ANBS01000001.1"/>
</dbReference>
<evidence type="ECO:0000313" key="2">
    <source>
        <dbReference type="EMBL" id="TLH51422.1"/>
    </source>
</evidence>
<reference evidence="1 3" key="2">
    <citation type="journal article" date="2019" name="BMC Evol. Biol.">
        <title>Comparative genomics of Mycobacterium mucogenicum and Mycobacterium neoaurum clade members emphasizing tRNA and non-coding RNA.</title>
        <authorList>
            <person name="Behra P.R.K."/>
            <person name="Pettersson B.M.F."/>
            <person name="Das S."/>
            <person name="Dasgupta S."/>
            <person name="Kirsebom L.A."/>
        </authorList>
    </citation>
    <scope>NUCLEOTIDE SEQUENCE [LARGE SCALE GENOMIC DNA]</scope>
    <source>
        <strain evidence="1 3">DSM 44124</strain>
    </source>
</reference>
<protein>
    <submittedName>
        <fullName evidence="2">Uncharacterized protein</fullName>
    </submittedName>
</protein>
<gene>
    <name evidence="1" type="ORF">C1S78_002780</name>
    <name evidence="2" type="ORF">C1S78_02780</name>
</gene>
<reference evidence="1 3" key="3">
    <citation type="journal article" date="2019" name="Sci. Rep.">
        <title>Insight into the biology of Mycobacterium mucogenicum and Mycobacterium neoaurum clade members.</title>
        <authorList>
            <person name="Behra P.R.K."/>
            <person name="Pettersson B.M.F."/>
            <person name="Ramesh M."/>
            <person name="Dasgupta S."/>
            <person name="Kirsebom L.A."/>
        </authorList>
    </citation>
    <scope>NUCLEOTIDE SEQUENCE [LARGE SCALE GENOMIC DNA]</scope>
    <source>
        <strain evidence="1 3">DSM 44124</strain>
    </source>
</reference>
<sequence length="102" mass="11203">MLTAHHWRPLRTKLTLAGIGDPMNLPSMHSLLDLTESALEESMSAAANPEEGQAKVTEFRDKLYAPPIEPEKAKAGYVAPPSWWDEDDSEAAFDAAVRSAPR</sequence>
<reference evidence="2" key="1">
    <citation type="submission" date="2018-01" db="EMBL/GenBank/DDBJ databases">
        <title>Comparative genomics of Mycobacterium mucogenicum and Mycobacterium neoaurum clade members emphasizing tRNA and non-coding RNA.</title>
        <authorList>
            <person name="Behra P.R.K."/>
            <person name="Pettersson B.M.F."/>
            <person name="Das S."/>
            <person name="Dasgupta S."/>
            <person name="Kirsebom L.A."/>
        </authorList>
    </citation>
    <scope>NUCLEOTIDE SEQUENCE</scope>
    <source>
        <strain evidence="2">DSM 44124</strain>
    </source>
</reference>
<dbReference type="Pfam" id="PF23888">
    <property type="entry name" value="DUF7240"/>
    <property type="match status" value="1"/>
</dbReference>
<evidence type="ECO:0000313" key="3">
    <source>
        <dbReference type="Proteomes" id="UP000309231"/>
    </source>
</evidence>
<organism evidence="2">
    <name type="scientific">Mycolicibacterium mucogenicum DSM 44124</name>
    <dbReference type="NCBI Taxonomy" id="1226753"/>
    <lineage>
        <taxon>Bacteria</taxon>
        <taxon>Bacillati</taxon>
        <taxon>Actinomycetota</taxon>
        <taxon>Actinomycetes</taxon>
        <taxon>Mycobacteriales</taxon>
        <taxon>Mycobacteriaceae</taxon>
        <taxon>Mycolicibacterium</taxon>
    </lineage>
</organism>
<dbReference type="EMBL" id="CP062008">
    <property type="protein sequence ID" value="QPG69972.1"/>
    <property type="molecule type" value="Genomic_DNA"/>
</dbReference>
<dbReference type="Proteomes" id="UP000309231">
    <property type="component" value="Chromosome"/>
</dbReference>
<dbReference type="AlphaFoldDB" id="A0A8H2PFL5"/>
<accession>A0A8H2PFL5</accession>
<dbReference type="InterPro" id="IPR055664">
    <property type="entry name" value="DUF7240"/>
</dbReference>
<name>A0A8H2PFL5_MYCMU</name>
<evidence type="ECO:0000313" key="1">
    <source>
        <dbReference type="EMBL" id="QPG69972.1"/>
    </source>
</evidence>
<dbReference type="EMBL" id="POTL01000001">
    <property type="protein sequence ID" value="TLH51422.1"/>
    <property type="molecule type" value="Genomic_DNA"/>
</dbReference>